<gene>
    <name evidence="1" type="ORF">MNBD_GAMMA23-1546</name>
</gene>
<name>A0A3B0ZYA6_9ZZZZ</name>
<dbReference type="EMBL" id="UOFT01000001">
    <property type="protein sequence ID" value="VAW90919.1"/>
    <property type="molecule type" value="Genomic_DNA"/>
</dbReference>
<evidence type="ECO:0008006" key="2">
    <source>
        <dbReference type="Google" id="ProtNLM"/>
    </source>
</evidence>
<dbReference type="PROSITE" id="PS51257">
    <property type="entry name" value="PROKAR_LIPOPROTEIN"/>
    <property type="match status" value="1"/>
</dbReference>
<dbReference type="AlphaFoldDB" id="A0A3B0ZYA6"/>
<sequence>MKSFLKISFVILVYLGLQGCASVSPHLSAVPPAQKSVTPAKGKALVIFMRPSNYGGAIQATVYDDTKYIATVSAGTHVAYQAEPGKHTFMVVSEAADFMGADLKAGKTYYALVQARMGLWRARFSLEPVNLNVTTTQIAEWLNDTQRMEPNAGGTQWAAANQGDINEKKTAYMQKWMSKEASERPMLMMNSGR</sequence>
<organism evidence="1">
    <name type="scientific">hydrothermal vent metagenome</name>
    <dbReference type="NCBI Taxonomy" id="652676"/>
    <lineage>
        <taxon>unclassified sequences</taxon>
        <taxon>metagenomes</taxon>
        <taxon>ecological metagenomes</taxon>
    </lineage>
</organism>
<accession>A0A3B0ZYA6</accession>
<proteinExistence type="predicted"/>
<reference evidence="1" key="1">
    <citation type="submission" date="2018-06" db="EMBL/GenBank/DDBJ databases">
        <authorList>
            <person name="Zhirakovskaya E."/>
        </authorList>
    </citation>
    <scope>NUCLEOTIDE SEQUENCE</scope>
</reference>
<protein>
    <recommendedName>
        <fullName evidence="2">DUF2846 domain-containing protein</fullName>
    </recommendedName>
</protein>
<evidence type="ECO:0000313" key="1">
    <source>
        <dbReference type="EMBL" id="VAW90919.1"/>
    </source>
</evidence>